<dbReference type="AlphaFoldDB" id="A0A2N9FY24"/>
<dbReference type="CDD" id="cd01167">
    <property type="entry name" value="bac_FRK"/>
    <property type="match status" value="1"/>
</dbReference>
<dbReference type="GO" id="GO:0006000">
    <property type="term" value="P:fructose metabolic process"/>
    <property type="evidence" value="ECO:0007669"/>
    <property type="project" value="TreeGrafter"/>
</dbReference>
<keyword evidence="3" id="KW-0808">Transferase</keyword>
<evidence type="ECO:0000256" key="1">
    <source>
        <dbReference type="ARBA" id="ARBA00004727"/>
    </source>
</evidence>
<dbReference type="GO" id="GO:0005829">
    <property type="term" value="C:cytosol"/>
    <property type="evidence" value="ECO:0007669"/>
    <property type="project" value="TreeGrafter"/>
</dbReference>
<dbReference type="SUPFAM" id="SSF53613">
    <property type="entry name" value="Ribokinase-like"/>
    <property type="match status" value="1"/>
</dbReference>
<protein>
    <recommendedName>
        <fullName evidence="6">fructokinase</fullName>
        <ecNumber evidence="6">2.7.1.4</ecNumber>
    </recommendedName>
</protein>
<dbReference type="InterPro" id="IPR011611">
    <property type="entry name" value="PfkB_dom"/>
</dbReference>
<name>A0A2N9FY24_FAGSY</name>
<proteinExistence type="inferred from homology"/>
<comment type="catalytic activity">
    <reaction evidence="7">
        <text>D-fructose + ATP = D-fructose 6-phosphate + ADP + H(+)</text>
        <dbReference type="Rhea" id="RHEA:16125"/>
        <dbReference type="ChEBI" id="CHEBI:15378"/>
        <dbReference type="ChEBI" id="CHEBI:30616"/>
        <dbReference type="ChEBI" id="CHEBI:37721"/>
        <dbReference type="ChEBI" id="CHEBI:61527"/>
        <dbReference type="ChEBI" id="CHEBI:456216"/>
        <dbReference type="EC" id="2.7.1.4"/>
    </reaction>
</comment>
<organism evidence="9">
    <name type="scientific">Fagus sylvatica</name>
    <name type="common">Beechnut</name>
    <dbReference type="NCBI Taxonomy" id="28930"/>
    <lineage>
        <taxon>Eukaryota</taxon>
        <taxon>Viridiplantae</taxon>
        <taxon>Streptophyta</taxon>
        <taxon>Embryophyta</taxon>
        <taxon>Tracheophyta</taxon>
        <taxon>Spermatophyta</taxon>
        <taxon>Magnoliopsida</taxon>
        <taxon>eudicotyledons</taxon>
        <taxon>Gunneridae</taxon>
        <taxon>Pentapetalae</taxon>
        <taxon>rosids</taxon>
        <taxon>fabids</taxon>
        <taxon>Fagales</taxon>
        <taxon>Fagaceae</taxon>
        <taxon>Fagus</taxon>
    </lineage>
</organism>
<evidence type="ECO:0000256" key="7">
    <source>
        <dbReference type="ARBA" id="ARBA00048451"/>
    </source>
</evidence>
<dbReference type="EC" id="2.7.1.4" evidence="6"/>
<evidence type="ECO:0000256" key="2">
    <source>
        <dbReference type="ARBA" id="ARBA00010688"/>
    </source>
</evidence>
<dbReference type="Gene3D" id="3.40.1190.30">
    <property type="match status" value="1"/>
</dbReference>
<gene>
    <name evidence="9" type="ORF">FSB_LOCUS20030</name>
</gene>
<dbReference type="Pfam" id="PF00294">
    <property type="entry name" value="PfkB"/>
    <property type="match status" value="1"/>
</dbReference>
<reference evidence="9" key="1">
    <citation type="submission" date="2018-02" db="EMBL/GenBank/DDBJ databases">
        <authorList>
            <person name="Cohen D.B."/>
            <person name="Kent A.D."/>
        </authorList>
    </citation>
    <scope>NUCLEOTIDE SEQUENCE</scope>
</reference>
<dbReference type="Gene3D" id="3.40.1190.20">
    <property type="match status" value="1"/>
</dbReference>
<dbReference type="InterPro" id="IPR002139">
    <property type="entry name" value="Ribo/fructo_kinase"/>
</dbReference>
<dbReference type="PRINTS" id="PR00990">
    <property type="entry name" value="RIBOKINASE"/>
</dbReference>
<feature type="domain" description="Carbohydrate kinase PfkB" evidence="8">
    <location>
        <begin position="195"/>
        <end position="450"/>
    </location>
</feature>
<dbReference type="InterPro" id="IPR050306">
    <property type="entry name" value="PfkB_Carbo_kinase"/>
</dbReference>
<evidence type="ECO:0000256" key="5">
    <source>
        <dbReference type="ARBA" id="ARBA00037195"/>
    </source>
</evidence>
<comment type="similarity">
    <text evidence="2">Belongs to the carbohydrate kinase PfkB family.</text>
</comment>
<evidence type="ECO:0000256" key="6">
    <source>
        <dbReference type="ARBA" id="ARBA00038887"/>
    </source>
</evidence>
<evidence type="ECO:0000256" key="3">
    <source>
        <dbReference type="ARBA" id="ARBA00022679"/>
    </source>
</evidence>
<dbReference type="GO" id="GO:0008865">
    <property type="term" value="F:fructokinase activity"/>
    <property type="evidence" value="ECO:0007669"/>
    <property type="project" value="UniProtKB-EC"/>
</dbReference>
<dbReference type="PANTHER" id="PTHR43085:SF60">
    <property type="entry name" value="PFKB FAMILY CARBOHYDRATE KINASE"/>
    <property type="match status" value="1"/>
</dbReference>
<comment type="pathway">
    <text evidence="1">Glycan biosynthesis; starch biosynthesis.</text>
</comment>
<dbReference type="PANTHER" id="PTHR43085">
    <property type="entry name" value="HEXOKINASE FAMILY MEMBER"/>
    <property type="match status" value="1"/>
</dbReference>
<dbReference type="EMBL" id="OIVN01001283">
    <property type="protein sequence ID" value="SPC92148.1"/>
    <property type="molecule type" value="Genomic_DNA"/>
</dbReference>
<sequence length="483" mass="53375">MGELKRNVCAAEKKQKMKERGRATGDERVLEQNLCGGDLWGSTVTRKGGEVGWVCVWFAGLKPPWMATCGDSVSWSNSDQGREWRWSCGTRAELLAIGMGDGKGEGGRGDTVHVLGAVELPIIEAWSGLAGVCYNYGYAMLRSFDNWVVIPINMENHQQVAAAASLLALKSRVRVASISQGVTLLVHQKLLLSGVSLAEAPAFKKAPGGAPANVAVGIARLGGFAAFIGKLFISIYFDHFVSTVHHRLGEDEFGYMLADILKQNNVDNPGMRFDPHARTALAFVTLRSDGEREFMFYRNPSADMLLRENEIDASLIKRASIFHYGSISLIEEPCRSAHLAAMDIAKKSGCILSYDPNLRLPLWPSAEAAREGIMSIWNQSDITKISEEEVTFLTGGDDPYDDDVMLKKFFHPNLKLLLVTEGAQGCRYYTKVSIQFFRNSRAGVKVDAVDTPVRVTFCWWILNILTSDPNLYKVQLNTSFAFE</sequence>
<comment type="function">
    <text evidence="5">May play an important role in maintaining the flux of carbon towards starch formation.</text>
</comment>
<evidence type="ECO:0000256" key="4">
    <source>
        <dbReference type="ARBA" id="ARBA00022777"/>
    </source>
</evidence>
<dbReference type="InterPro" id="IPR029056">
    <property type="entry name" value="Ribokinase-like"/>
</dbReference>
<evidence type="ECO:0000313" key="9">
    <source>
        <dbReference type="EMBL" id="SPC92148.1"/>
    </source>
</evidence>
<evidence type="ECO:0000259" key="8">
    <source>
        <dbReference type="Pfam" id="PF00294"/>
    </source>
</evidence>
<accession>A0A2N9FY24</accession>
<keyword evidence="4" id="KW-0418">Kinase</keyword>